<sequence length="213" mass="23463">MDSLKKEIDAYNAAKAEKVPAEILATMTQCTEDLKNSGIEAGALKKGDRMPDFELPNQHGKSRRLSDYLSESRVVLNIYRGGWCPYCNLEMKALHDVLSEIEAKGARLVGLTPETTGKAAETALRHEIDIDILSDDGNKVAESMGLVFELPQALRPIYEKIGIDIPAYNGDNSFKLPVPATFIIGQDGVIQYSFVNSDYTLRLEPSEIVTQLG</sequence>
<evidence type="ECO:0000256" key="2">
    <source>
        <dbReference type="ARBA" id="ARBA00013017"/>
    </source>
</evidence>
<comment type="catalytic activity">
    <reaction evidence="11">
        <text>a hydroperoxide + [thioredoxin]-dithiol = an alcohol + [thioredoxin]-disulfide + H2O</text>
        <dbReference type="Rhea" id="RHEA:62620"/>
        <dbReference type="Rhea" id="RHEA-COMP:10698"/>
        <dbReference type="Rhea" id="RHEA-COMP:10700"/>
        <dbReference type="ChEBI" id="CHEBI:15377"/>
        <dbReference type="ChEBI" id="CHEBI:29950"/>
        <dbReference type="ChEBI" id="CHEBI:30879"/>
        <dbReference type="ChEBI" id="CHEBI:35924"/>
        <dbReference type="ChEBI" id="CHEBI:50058"/>
        <dbReference type="EC" id="1.11.1.24"/>
    </reaction>
</comment>
<evidence type="ECO:0000256" key="11">
    <source>
        <dbReference type="ARBA" id="ARBA00049091"/>
    </source>
</evidence>
<dbReference type="CDD" id="cd02970">
    <property type="entry name" value="PRX_like2"/>
    <property type="match status" value="1"/>
</dbReference>
<accession>A0A0B0H454</accession>
<name>A0A0B0H454_SOVGS</name>
<evidence type="ECO:0000256" key="5">
    <source>
        <dbReference type="ARBA" id="ARBA00023002"/>
    </source>
</evidence>
<reference evidence="14 16" key="2">
    <citation type="submission" date="2016-11" db="EMBL/GenBank/DDBJ databases">
        <title>Mixed transmission modes and dynamic genome evolution in an obligate animal-bacterial symbiosis.</title>
        <authorList>
            <person name="Russell S.L."/>
            <person name="Corbett-Detig R.B."/>
            <person name="Cavanaugh C.M."/>
        </authorList>
    </citation>
    <scope>NUCLEOTIDE SEQUENCE [LARGE SCALE GENOMIC DNA]</scope>
    <source>
        <strain evidence="14">MA-KB16</strain>
    </source>
</reference>
<evidence type="ECO:0000256" key="10">
    <source>
        <dbReference type="ARBA" id="ARBA00042639"/>
    </source>
</evidence>
<organism evidence="13 15">
    <name type="scientific">Solemya velum gill symbiont</name>
    <dbReference type="NCBI Taxonomy" id="2340"/>
    <lineage>
        <taxon>Bacteria</taxon>
        <taxon>Pseudomonadati</taxon>
        <taxon>Pseudomonadota</taxon>
        <taxon>Gammaproteobacteria</taxon>
        <taxon>sulfur-oxidizing symbionts</taxon>
    </lineage>
</organism>
<dbReference type="STRING" id="2340.JV46_09010"/>
<comment type="similarity">
    <text evidence="9">Belongs to the peroxiredoxin family. BCP/PrxQ subfamily.</text>
</comment>
<dbReference type="AlphaFoldDB" id="A0A0B0H454"/>
<dbReference type="EMBL" id="MPNX01000013">
    <property type="protein sequence ID" value="OOY34643.1"/>
    <property type="molecule type" value="Genomic_DNA"/>
</dbReference>
<dbReference type="GO" id="GO:0045454">
    <property type="term" value="P:cell redox homeostasis"/>
    <property type="evidence" value="ECO:0007669"/>
    <property type="project" value="TreeGrafter"/>
</dbReference>
<dbReference type="GeneID" id="86992226"/>
<dbReference type="GO" id="GO:0005737">
    <property type="term" value="C:cytoplasm"/>
    <property type="evidence" value="ECO:0007669"/>
    <property type="project" value="TreeGrafter"/>
</dbReference>
<evidence type="ECO:0000256" key="7">
    <source>
        <dbReference type="ARBA" id="ARBA00023284"/>
    </source>
</evidence>
<dbReference type="SUPFAM" id="SSF52833">
    <property type="entry name" value="Thioredoxin-like"/>
    <property type="match status" value="1"/>
</dbReference>
<comment type="function">
    <text evidence="1">Thiol-specific peroxidase that catalyzes the reduction of hydrogen peroxide and organic hydroperoxides to water and alcohols, respectively. Plays a role in cell protection against oxidative stress by detoxifying peroxides and as sensor of hydrogen peroxide-mediated signaling events.</text>
</comment>
<keyword evidence="15" id="KW-1185">Reference proteome</keyword>
<keyword evidence="3" id="KW-0575">Peroxidase</keyword>
<dbReference type="GO" id="GO:0034599">
    <property type="term" value="P:cellular response to oxidative stress"/>
    <property type="evidence" value="ECO:0007669"/>
    <property type="project" value="TreeGrafter"/>
</dbReference>
<gene>
    <name evidence="14" type="ORF">BOV88_09340</name>
    <name evidence="13" type="ORF">JV46_09010</name>
</gene>
<dbReference type="InterPro" id="IPR000866">
    <property type="entry name" value="AhpC/TSA"/>
</dbReference>
<evidence type="ECO:0000256" key="8">
    <source>
        <dbReference type="ARBA" id="ARBA00032824"/>
    </source>
</evidence>
<dbReference type="PANTHER" id="PTHR42801:SF7">
    <property type="entry name" value="SLL1159 PROTEIN"/>
    <property type="match status" value="1"/>
</dbReference>
<dbReference type="InterPro" id="IPR050924">
    <property type="entry name" value="Peroxiredoxin_BCP/PrxQ"/>
</dbReference>
<protein>
    <recommendedName>
        <fullName evidence="2">thioredoxin-dependent peroxiredoxin</fullName>
        <ecNumber evidence="2">1.11.1.24</ecNumber>
    </recommendedName>
    <alternativeName>
        <fullName evidence="8">Thioredoxin peroxidase</fullName>
    </alternativeName>
    <alternativeName>
        <fullName evidence="10">Thioredoxin-dependent peroxiredoxin Bcp</fullName>
    </alternativeName>
</protein>
<feature type="domain" description="Thioredoxin" evidence="12">
    <location>
        <begin position="44"/>
        <end position="213"/>
    </location>
</feature>
<dbReference type="GO" id="GO:0008379">
    <property type="term" value="F:thioredoxin peroxidase activity"/>
    <property type="evidence" value="ECO:0007669"/>
    <property type="project" value="TreeGrafter"/>
</dbReference>
<evidence type="ECO:0000313" key="13">
    <source>
        <dbReference type="EMBL" id="KHF24988.1"/>
    </source>
</evidence>
<evidence type="ECO:0000256" key="3">
    <source>
        <dbReference type="ARBA" id="ARBA00022559"/>
    </source>
</evidence>
<dbReference type="OrthoDB" id="9809746at2"/>
<keyword evidence="6" id="KW-1015">Disulfide bond</keyword>
<dbReference type="Gene3D" id="3.40.30.10">
    <property type="entry name" value="Glutaredoxin"/>
    <property type="match status" value="1"/>
</dbReference>
<dbReference type="PANTHER" id="PTHR42801">
    <property type="entry name" value="THIOREDOXIN-DEPENDENT PEROXIDE REDUCTASE"/>
    <property type="match status" value="1"/>
</dbReference>
<dbReference type="InterPro" id="IPR013766">
    <property type="entry name" value="Thioredoxin_domain"/>
</dbReference>
<dbReference type="Proteomes" id="UP000190962">
    <property type="component" value="Unassembled WGS sequence"/>
</dbReference>
<evidence type="ECO:0000313" key="16">
    <source>
        <dbReference type="Proteomes" id="UP000190962"/>
    </source>
</evidence>
<keyword evidence="4" id="KW-0049">Antioxidant</keyword>
<dbReference type="EC" id="1.11.1.24" evidence="2"/>
<evidence type="ECO:0000256" key="4">
    <source>
        <dbReference type="ARBA" id="ARBA00022862"/>
    </source>
</evidence>
<proteinExistence type="inferred from homology"/>
<evidence type="ECO:0000256" key="9">
    <source>
        <dbReference type="ARBA" id="ARBA00038489"/>
    </source>
</evidence>
<dbReference type="RefSeq" id="WP_043117220.1">
    <property type="nucleotide sequence ID" value="NZ_JRAA01000002.1"/>
</dbReference>
<dbReference type="InterPro" id="IPR036249">
    <property type="entry name" value="Thioredoxin-like_sf"/>
</dbReference>
<dbReference type="PROSITE" id="PS51352">
    <property type="entry name" value="THIOREDOXIN_2"/>
    <property type="match status" value="1"/>
</dbReference>
<reference evidence="13 15" key="1">
    <citation type="journal article" date="2014" name="BMC Genomics">
        <title>The genome of the intracellular bacterium of the coastal bivalve, Solemya velum: a blueprint for thriving in and out of symbiosis.</title>
        <authorList>
            <person name="Dmytrenko O."/>
            <person name="Russell S.L."/>
            <person name="Loo W.T."/>
            <person name="Fontanez K.M."/>
            <person name="Liao L."/>
            <person name="Roeselers G."/>
            <person name="Sharma R."/>
            <person name="Stewart F.J."/>
            <person name="Newton I.L."/>
            <person name="Woyke T."/>
            <person name="Wu D."/>
            <person name="Lang J.M."/>
            <person name="Eisen J.A."/>
            <person name="Cavanaugh C.M."/>
        </authorList>
    </citation>
    <scope>NUCLEOTIDE SEQUENCE [LARGE SCALE GENOMIC DNA]</scope>
    <source>
        <strain evidence="13 15">WH</strain>
    </source>
</reference>
<dbReference type="Pfam" id="PF00578">
    <property type="entry name" value="AhpC-TSA"/>
    <property type="match status" value="1"/>
</dbReference>
<evidence type="ECO:0000256" key="1">
    <source>
        <dbReference type="ARBA" id="ARBA00003330"/>
    </source>
</evidence>
<evidence type="ECO:0000259" key="12">
    <source>
        <dbReference type="PROSITE" id="PS51352"/>
    </source>
</evidence>
<keyword evidence="7" id="KW-0676">Redox-active center</keyword>
<dbReference type="eggNOG" id="COG1225">
    <property type="taxonomic scope" value="Bacteria"/>
</dbReference>
<dbReference type="Proteomes" id="UP000030856">
    <property type="component" value="Unassembled WGS sequence"/>
</dbReference>
<evidence type="ECO:0000313" key="14">
    <source>
        <dbReference type="EMBL" id="OOY34643.1"/>
    </source>
</evidence>
<dbReference type="EMBL" id="JRAA01000002">
    <property type="protein sequence ID" value="KHF24988.1"/>
    <property type="molecule type" value="Genomic_DNA"/>
</dbReference>
<keyword evidence="5" id="KW-0560">Oxidoreductase</keyword>
<comment type="caution">
    <text evidence="13">The sequence shown here is derived from an EMBL/GenBank/DDBJ whole genome shotgun (WGS) entry which is preliminary data.</text>
</comment>
<evidence type="ECO:0000256" key="6">
    <source>
        <dbReference type="ARBA" id="ARBA00023157"/>
    </source>
</evidence>
<evidence type="ECO:0000313" key="15">
    <source>
        <dbReference type="Proteomes" id="UP000030856"/>
    </source>
</evidence>